<evidence type="ECO:0000256" key="1">
    <source>
        <dbReference type="SAM" id="MobiDB-lite"/>
    </source>
</evidence>
<reference evidence="2 3" key="1">
    <citation type="submission" date="2020-12" db="EMBL/GenBank/DDBJ databases">
        <title>FDA dAtabase for Regulatory Grade micrObial Sequences (FDA-ARGOS): Supporting development and validation of Infectious Disease Dx tests.</title>
        <authorList>
            <person name="Nelson B."/>
            <person name="Plummer A."/>
            <person name="Tallon L."/>
            <person name="Sadzewicz L."/>
            <person name="Zhao X."/>
            <person name="Boylan J."/>
            <person name="Ott S."/>
            <person name="Bowen H."/>
            <person name="Vavikolanu K."/>
            <person name="Mehta A."/>
            <person name="Aluvathingal J."/>
            <person name="Nadendla S."/>
            <person name="Myers T."/>
            <person name="Yan Y."/>
            <person name="Sichtig H."/>
        </authorList>
    </citation>
    <scope>NUCLEOTIDE SEQUENCE [LARGE SCALE GENOMIC DNA]</scope>
    <source>
        <strain evidence="2 3">FDAARGOS_899</strain>
    </source>
</reference>
<dbReference type="EMBL" id="CP065686">
    <property type="protein sequence ID" value="QPS45123.1"/>
    <property type="molecule type" value="Genomic_DNA"/>
</dbReference>
<evidence type="ECO:0000313" key="2">
    <source>
        <dbReference type="EMBL" id="QPS45123.1"/>
    </source>
</evidence>
<dbReference type="Proteomes" id="UP000594943">
    <property type="component" value="Chromosome 1"/>
</dbReference>
<dbReference type="KEGG" id="bhg:I6G56_08745"/>
<gene>
    <name evidence="2" type="ORF">I6G56_08745</name>
</gene>
<sequence length="306" mass="33845">MTFDYQAAIAAAAATSKDMNVASSGGDYTPPAEGACLLRLVGYLELGKREVTFQNQPKIEDWVRLVFELHGKNYPLNEHGDAQRISIDLSKSLNEKARFFKLFRTMNYEGKAKIFAELLGGAYRGRVVHRTYKDRQGKERVAVDLYDRTAGAFTIAPPIVEDAETGERRRVNVPPAVTPVKLFLWDSPSKGMWDSIYIDGEYPERKNDKGEVTAPARSKNVFQLAIKAAKNFKGSPIEAILDGIDDEALNSVGKSPEQAIAEKKEAAKTKDAPKTDDAKLPDPKTDSASTLESELEEDGLDDELPF</sequence>
<feature type="compositionally biased region" description="Acidic residues" evidence="1">
    <location>
        <begin position="293"/>
        <end position="306"/>
    </location>
</feature>
<dbReference type="AlphaFoldDB" id="A0A7T2U411"/>
<protein>
    <submittedName>
        <fullName evidence="2">Uncharacterized protein</fullName>
    </submittedName>
</protein>
<feature type="region of interest" description="Disordered" evidence="1">
    <location>
        <begin position="252"/>
        <end position="306"/>
    </location>
</feature>
<organism evidence="2 3">
    <name type="scientific">Burkholderia humptydooensis</name>
    <dbReference type="NCBI Taxonomy" id="430531"/>
    <lineage>
        <taxon>Bacteria</taxon>
        <taxon>Pseudomonadati</taxon>
        <taxon>Pseudomonadota</taxon>
        <taxon>Betaproteobacteria</taxon>
        <taxon>Burkholderiales</taxon>
        <taxon>Burkholderiaceae</taxon>
        <taxon>Burkholderia</taxon>
        <taxon>pseudomallei group</taxon>
    </lineage>
</organism>
<proteinExistence type="predicted"/>
<evidence type="ECO:0000313" key="3">
    <source>
        <dbReference type="Proteomes" id="UP000594943"/>
    </source>
</evidence>
<name>A0A7T2U411_9BURK</name>
<feature type="compositionally biased region" description="Basic and acidic residues" evidence="1">
    <location>
        <begin position="260"/>
        <end position="285"/>
    </location>
</feature>
<dbReference type="RefSeq" id="WP_144411943.1">
    <property type="nucleotide sequence ID" value="NZ_CP013380.1"/>
</dbReference>
<accession>A0A7T2U411</accession>